<accession>A0A6P8AT15</accession>
<proteinExistence type="predicted"/>
<evidence type="ECO:0000313" key="2">
    <source>
        <dbReference type="RefSeq" id="XP_030978042.1"/>
    </source>
</evidence>
<dbReference type="GO" id="GO:0003824">
    <property type="term" value="F:catalytic activity"/>
    <property type="evidence" value="ECO:0007669"/>
    <property type="project" value="InterPro"/>
</dbReference>
<reference evidence="2" key="3">
    <citation type="submission" date="2025-08" db="UniProtKB">
        <authorList>
            <consortium name="RefSeq"/>
        </authorList>
    </citation>
    <scope>IDENTIFICATION</scope>
    <source>
        <strain evidence="2">NI907</strain>
    </source>
</reference>
<gene>
    <name evidence="2" type="ORF">PgNI_09643</name>
</gene>
<sequence length="128" mass="13826">MRGAGSIIPDPWLSEDRLFNPPNYLHRHRGDGLGMRLFGNPASVPVTTAATYEELKSATRGSSCSVHGSNWVLCILVKGVYNFADSYKNKRWQRYAAATSAAVTKAIIDGWVGGGSSGDGEGHSSRRQ</sequence>
<dbReference type="GeneID" id="41964533"/>
<protein>
    <submittedName>
        <fullName evidence="2">Uncharacterized protein</fullName>
    </submittedName>
</protein>
<evidence type="ECO:0000313" key="1">
    <source>
        <dbReference type="Proteomes" id="UP000515153"/>
    </source>
</evidence>
<reference evidence="2" key="1">
    <citation type="journal article" date="2019" name="Mol. Biol. Evol.">
        <title>Blast fungal genomes show frequent chromosomal changes, gene gains and losses, and effector gene turnover.</title>
        <authorList>
            <person name="Gomez Luciano L.B."/>
            <person name="Jason Tsai I."/>
            <person name="Chuma I."/>
            <person name="Tosa Y."/>
            <person name="Chen Y.H."/>
            <person name="Li J.Y."/>
            <person name="Li M.Y."/>
            <person name="Jade Lu M.Y."/>
            <person name="Nakayashiki H."/>
            <person name="Li W.H."/>
        </authorList>
    </citation>
    <scope>NUCLEOTIDE SEQUENCE</scope>
    <source>
        <strain evidence="2">NI907</strain>
    </source>
</reference>
<dbReference type="RefSeq" id="XP_030978042.1">
    <property type="nucleotide sequence ID" value="XM_031129625.1"/>
</dbReference>
<dbReference type="Proteomes" id="UP000515153">
    <property type="component" value="Unplaced"/>
</dbReference>
<organism evidence="1 2">
    <name type="scientific">Pyricularia grisea</name>
    <name type="common">Crabgrass-specific blast fungus</name>
    <name type="synonym">Magnaporthe grisea</name>
    <dbReference type="NCBI Taxonomy" id="148305"/>
    <lineage>
        <taxon>Eukaryota</taxon>
        <taxon>Fungi</taxon>
        <taxon>Dikarya</taxon>
        <taxon>Ascomycota</taxon>
        <taxon>Pezizomycotina</taxon>
        <taxon>Sordariomycetes</taxon>
        <taxon>Sordariomycetidae</taxon>
        <taxon>Magnaporthales</taxon>
        <taxon>Pyriculariaceae</taxon>
        <taxon>Pyricularia</taxon>
    </lineage>
</organism>
<reference evidence="2" key="2">
    <citation type="submission" date="2019-10" db="EMBL/GenBank/DDBJ databases">
        <authorList>
            <consortium name="NCBI Genome Project"/>
        </authorList>
    </citation>
    <scope>NUCLEOTIDE SEQUENCE</scope>
    <source>
        <strain evidence="2">NI907</strain>
    </source>
</reference>
<name>A0A6P8AT15_PYRGI</name>
<dbReference type="GO" id="GO:0009116">
    <property type="term" value="P:nucleoside metabolic process"/>
    <property type="evidence" value="ECO:0007669"/>
    <property type="project" value="InterPro"/>
</dbReference>
<dbReference type="AlphaFoldDB" id="A0A6P8AT15"/>
<dbReference type="KEGG" id="pgri:PgNI_09643"/>
<dbReference type="Gene3D" id="3.40.50.1580">
    <property type="entry name" value="Nucleoside phosphorylase domain"/>
    <property type="match status" value="1"/>
</dbReference>
<dbReference type="InterPro" id="IPR035994">
    <property type="entry name" value="Nucleoside_phosphorylase_sf"/>
</dbReference>
<keyword evidence="1" id="KW-1185">Reference proteome</keyword>